<accession>D2R1J7</accession>
<dbReference type="AlphaFoldDB" id="D2R1J7"/>
<evidence type="ECO:0000256" key="6">
    <source>
        <dbReference type="SAM" id="MobiDB-lite"/>
    </source>
</evidence>
<organism evidence="8 9">
    <name type="scientific">Pirellula staleyi (strain ATCC 27377 / DSM 6068 / ICPB 4128)</name>
    <name type="common">Pirella staleyi</name>
    <dbReference type="NCBI Taxonomy" id="530564"/>
    <lineage>
        <taxon>Bacteria</taxon>
        <taxon>Pseudomonadati</taxon>
        <taxon>Planctomycetota</taxon>
        <taxon>Planctomycetia</taxon>
        <taxon>Pirellulales</taxon>
        <taxon>Pirellulaceae</taxon>
        <taxon>Pirellula</taxon>
    </lineage>
</organism>
<feature type="region of interest" description="Disordered" evidence="6">
    <location>
        <begin position="141"/>
        <end position="161"/>
    </location>
</feature>
<proteinExistence type="inferred from homology"/>
<gene>
    <name evidence="8" type="ordered locus">Psta_2042</name>
</gene>
<keyword evidence="3 7" id="KW-0812">Transmembrane</keyword>
<feature type="transmembrane region" description="Helical" evidence="7">
    <location>
        <begin position="107"/>
        <end position="131"/>
    </location>
</feature>
<evidence type="ECO:0000256" key="5">
    <source>
        <dbReference type="ARBA" id="ARBA00023136"/>
    </source>
</evidence>
<evidence type="ECO:0000313" key="9">
    <source>
        <dbReference type="Proteomes" id="UP000001887"/>
    </source>
</evidence>
<comment type="subcellular location">
    <subcellularLocation>
        <location evidence="1">Membrane</location>
        <topology evidence="1">Multi-pass membrane protein</topology>
    </subcellularLocation>
</comment>
<dbReference type="PANTHER" id="PTHR43461">
    <property type="entry name" value="TRANSMEMBRANE PROTEIN 256"/>
    <property type="match status" value="1"/>
</dbReference>
<dbReference type="OrthoDB" id="9802121at2"/>
<reference evidence="8 9" key="1">
    <citation type="journal article" date="2009" name="Stand. Genomic Sci.">
        <title>Complete genome sequence of Pirellula staleyi type strain (ATCC 27377).</title>
        <authorList>
            <person name="Clum A."/>
            <person name="Tindall B.J."/>
            <person name="Sikorski J."/>
            <person name="Ivanova N."/>
            <person name="Mavrommatis K."/>
            <person name="Lucas S."/>
            <person name="Glavina del Rio T."/>
            <person name="Nolan M."/>
            <person name="Chen F."/>
            <person name="Tice H."/>
            <person name="Pitluck S."/>
            <person name="Cheng J.F."/>
            <person name="Chertkov O."/>
            <person name="Brettin T."/>
            <person name="Han C."/>
            <person name="Detter J.C."/>
            <person name="Kuske C."/>
            <person name="Bruce D."/>
            <person name="Goodwin L."/>
            <person name="Ovchinikova G."/>
            <person name="Pati A."/>
            <person name="Mikhailova N."/>
            <person name="Chen A."/>
            <person name="Palaniappan K."/>
            <person name="Land M."/>
            <person name="Hauser L."/>
            <person name="Chang Y.J."/>
            <person name="Jeffries C.D."/>
            <person name="Chain P."/>
            <person name="Rohde M."/>
            <person name="Goker M."/>
            <person name="Bristow J."/>
            <person name="Eisen J.A."/>
            <person name="Markowitz V."/>
            <person name="Hugenholtz P."/>
            <person name="Kyrpides N.C."/>
            <person name="Klenk H.P."/>
            <person name="Lapidus A."/>
        </authorList>
    </citation>
    <scope>NUCLEOTIDE SEQUENCE [LARGE SCALE GENOMIC DNA]</scope>
    <source>
        <strain evidence="9">ATCC 27377 / DSM 6068 / ICPB 4128</strain>
    </source>
</reference>
<evidence type="ECO:0008006" key="10">
    <source>
        <dbReference type="Google" id="ProtNLM"/>
    </source>
</evidence>
<dbReference type="EMBL" id="CP001848">
    <property type="protein sequence ID" value="ADB16716.1"/>
    <property type="molecule type" value="Genomic_DNA"/>
</dbReference>
<dbReference type="PANTHER" id="PTHR43461:SF1">
    <property type="entry name" value="TRANSMEMBRANE PROTEIN 256"/>
    <property type="match status" value="1"/>
</dbReference>
<protein>
    <recommendedName>
        <fullName evidence="10">DUF423 domain-containing protein</fullName>
    </recommendedName>
</protein>
<dbReference type="Pfam" id="PF04241">
    <property type="entry name" value="DUF423"/>
    <property type="match status" value="1"/>
</dbReference>
<dbReference type="eggNOG" id="COG2363">
    <property type="taxonomic scope" value="Bacteria"/>
</dbReference>
<keyword evidence="4 7" id="KW-1133">Transmembrane helix</keyword>
<dbReference type="STRING" id="530564.Psta_2042"/>
<evidence type="ECO:0000256" key="1">
    <source>
        <dbReference type="ARBA" id="ARBA00004141"/>
    </source>
</evidence>
<evidence type="ECO:0000256" key="3">
    <source>
        <dbReference type="ARBA" id="ARBA00022692"/>
    </source>
</evidence>
<evidence type="ECO:0000256" key="4">
    <source>
        <dbReference type="ARBA" id="ARBA00022989"/>
    </source>
</evidence>
<dbReference type="HOGENOM" id="CLU_096548_3_1_0"/>
<evidence type="ECO:0000256" key="7">
    <source>
        <dbReference type="SAM" id="Phobius"/>
    </source>
</evidence>
<feature type="transmembrane region" description="Helical" evidence="7">
    <location>
        <begin position="83"/>
        <end position="101"/>
    </location>
</feature>
<keyword evidence="9" id="KW-1185">Reference proteome</keyword>
<sequence length="161" mass="17251" precursor="true">MAGAKTWLVMGAFVGAMAVAFGAFGAHSLPQFFEAMEFTLSEREKGLRNWETAAQYQMYHAIALIALGLYASKFPGLLPTLAGYSFFFGQLIFSGLLYALVLSKVTILGAIVPIGGTLMIVGWVLFGIAAWRNTEVATTQPLSSKPEVPPKEELAPSEATA</sequence>
<evidence type="ECO:0000313" key="8">
    <source>
        <dbReference type="EMBL" id="ADB16716.1"/>
    </source>
</evidence>
<evidence type="ECO:0000256" key="2">
    <source>
        <dbReference type="ARBA" id="ARBA00009694"/>
    </source>
</evidence>
<dbReference type="InterPro" id="IPR006696">
    <property type="entry name" value="DUF423"/>
</dbReference>
<comment type="similarity">
    <text evidence="2">Belongs to the UPF0382 family.</text>
</comment>
<dbReference type="GO" id="GO:0005886">
    <property type="term" value="C:plasma membrane"/>
    <property type="evidence" value="ECO:0007669"/>
    <property type="project" value="TreeGrafter"/>
</dbReference>
<keyword evidence="5 7" id="KW-0472">Membrane</keyword>
<name>D2R1J7_PIRSD</name>
<dbReference type="Proteomes" id="UP000001887">
    <property type="component" value="Chromosome"/>
</dbReference>
<feature type="transmembrane region" description="Helical" evidence="7">
    <location>
        <begin position="7"/>
        <end position="33"/>
    </location>
</feature>
<dbReference type="KEGG" id="psl:Psta_2042"/>